<dbReference type="Proteomes" id="UP000597444">
    <property type="component" value="Unassembled WGS sequence"/>
</dbReference>
<dbReference type="AlphaFoldDB" id="A0A8J3MXY2"/>
<evidence type="ECO:0000313" key="8">
    <source>
        <dbReference type="Proteomes" id="UP000597444"/>
    </source>
</evidence>
<dbReference type="EMBL" id="BNJK01000001">
    <property type="protein sequence ID" value="GHO91434.1"/>
    <property type="molecule type" value="Genomic_DNA"/>
</dbReference>
<keyword evidence="8" id="KW-1185">Reference proteome</keyword>
<comment type="caution">
    <text evidence="7">The sequence shown here is derived from an EMBL/GenBank/DDBJ whole genome shotgun (WGS) entry which is preliminary data.</text>
</comment>
<keyword evidence="5" id="KW-0460">Magnesium</keyword>
<sequence length="329" mass="36395">MNRTATLSQLFASIQDDFALVDKTFQERATSSISLLNSASMHALASPGKRLRTAITLLSGKLNDYRLDKLVLLGVAYEMLHLATLIHDDIVDEAKTRRGNPTVNALWGDKIAILLGDYYFAKTAGLIADIEDPRVDHLFSDTVATVCEGTILEMMTAGSINLTVDTYYEKIKHKTACLIAACSKGGAIVSGASDRDIELLYDYGYYLGIAFQIIDDILDYTEDQSTIGKPVGNDLRQGMVTLPLIFALQEPSQNGYHQQVQDLLAGGTQKDEDIQKVVNWVVQGNGIKRAFMDAHAYGNKAREALYHFPPSPDRDVLDELIDFVLERKQ</sequence>
<dbReference type="CDD" id="cd00685">
    <property type="entry name" value="Trans_IPPS_HT"/>
    <property type="match status" value="1"/>
</dbReference>
<evidence type="ECO:0000256" key="5">
    <source>
        <dbReference type="ARBA" id="ARBA00022842"/>
    </source>
</evidence>
<evidence type="ECO:0000256" key="1">
    <source>
        <dbReference type="ARBA" id="ARBA00001946"/>
    </source>
</evidence>
<dbReference type="GO" id="GO:0008299">
    <property type="term" value="P:isoprenoid biosynthetic process"/>
    <property type="evidence" value="ECO:0007669"/>
    <property type="project" value="InterPro"/>
</dbReference>
<dbReference type="Pfam" id="PF00348">
    <property type="entry name" value="polyprenyl_synt"/>
    <property type="match status" value="1"/>
</dbReference>
<dbReference type="SFLD" id="SFLDS00005">
    <property type="entry name" value="Isoprenoid_Synthase_Type_I"/>
    <property type="match status" value="1"/>
</dbReference>
<dbReference type="PANTHER" id="PTHR12001:SF69">
    <property type="entry name" value="ALL TRANS-POLYPRENYL-DIPHOSPHATE SYNTHASE PDSS1"/>
    <property type="match status" value="1"/>
</dbReference>
<dbReference type="InterPro" id="IPR000092">
    <property type="entry name" value="Polyprenyl_synt"/>
</dbReference>
<evidence type="ECO:0000256" key="2">
    <source>
        <dbReference type="ARBA" id="ARBA00006706"/>
    </source>
</evidence>
<evidence type="ECO:0000313" key="7">
    <source>
        <dbReference type="EMBL" id="GHO91434.1"/>
    </source>
</evidence>
<organism evidence="7 8">
    <name type="scientific">Reticulibacter mediterranei</name>
    <dbReference type="NCBI Taxonomy" id="2778369"/>
    <lineage>
        <taxon>Bacteria</taxon>
        <taxon>Bacillati</taxon>
        <taxon>Chloroflexota</taxon>
        <taxon>Ktedonobacteria</taxon>
        <taxon>Ktedonobacterales</taxon>
        <taxon>Reticulibacteraceae</taxon>
        <taxon>Reticulibacter</taxon>
    </lineage>
</organism>
<comment type="cofactor">
    <cofactor evidence="1">
        <name>Mg(2+)</name>
        <dbReference type="ChEBI" id="CHEBI:18420"/>
    </cofactor>
</comment>
<name>A0A8J3MXY2_9CHLR</name>
<protein>
    <submittedName>
        <fullName evidence="7">Heptaprenyl diphosphate synthase subunit II</fullName>
    </submittedName>
</protein>
<evidence type="ECO:0000256" key="3">
    <source>
        <dbReference type="ARBA" id="ARBA00022679"/>
    </source>
</evidence>
<dbReference type="SFLD" id="SFLDG01017">
    <property type="entry name" value="Polyprenyl_Transferase_Like"/>
    <property type="match status" value="1"/>
</dbReference>
<evidence type="ECO:0000256" key="4">
    <source>
        <dbReference type="ARBA" id="ARBA00022723"/>
    </source>
</evidence>
<dbReference type="InterPro" id="IPR008949">
    <property type="entry name" value="Isoprenoid_synthase_dom_sf"/>
</dbReference>
<dbReference type="RefSeq" id="WP_220202329.1">
    <property type="nucleotide sequence ID" value="NZ_BNJK01000001.1"/>
</dbReference>
<gene>
    <name evidence="7" type="ORF">KSF_014820</name>
</gene>
<dbReference type="PANTHER" id="PTHR12001">
    <property type="entry name" value="GERANYLGERANYL PYROPHOSPHATE SYNTHASE"/>
    <property type="match status" value="1"/>
</dbReference>
<proteinExistence type="inferred from homology"/>
<dbReference type="SUPFAM" id="SSF48576">
    <property type="entry name" value="Terpenoid synthases"/>
    <property type="match status" value="1"/>
</dbReference>
<dbReference type="PROSITE" id="PS00444">
    <property type="entry name" value="POLYPRENYL_SYNTHASE_2"/>
    <property type="match status" value="1"/>
</dbReference>
<dbReference type="GO" id="GO:0046872">
    <property type="term" value="F:metal ion binding"/>
    <property type="evidence" value="ECO:0007669"/>
    <property type="project" value="UniProtKB-KW"/>
</dbReference>
<accession>A0A8J3MXY2</accession>
<dbReference type="PROSITE" id="PS00723">
    <property type="entry name" value="POLYPRENYL_SYNTHASE_1"/>
    <property type="match status" value="1"/>
</dbReference>
<dbReference type="InterPro" id="IPR033749">
    <property type="entry name" value="Polyprenyl_synt_CS"/>
</dbReference>
<keyword evidence="4" id="KW-0479">Metal-binding</keyword>
<comment type="similarity">
    <text evidence="2 6">Belongs to the FPP/GGPP synthase family.</text>
</comment>
<dbReference type="GO" id="GO:0004659">
    <property type="term" value="F:prenyltransferase activity"/>
    <property type="evidence" value="ECO:0007669"/>
    <property type="project" value="InterPro"/>
</dbReference>
<reference evidence="7" key="1">
    <citation type="submission" date="2020-10" db="EMBL/GenBank/DDBJ databases">
        <title>Taxonomic study of unclassified bacteria belonging to the class Ktedonobacteria.</title>
        <authorList>
            <person name="Yabe S."/>
            <person name="Wang C.M."/>
            <person name="Zheng Y."/>
            <person name="Sakai Y."/>
            <person name="Cavaletti L."/>
            <person name="Monciardini P."/>
            <person name="Donadio S."/>
        </authorList>
    </citation>
    <scope>NUCLEOTIDE SEQUENCE</scope>
    <source>
        <strain evidence="7">ID150040</strain>
    </source>
</reference>
<dbReference type="Gene3D" id="1.10.600.10">
    <property type="entry name" value="Farnesyl Diphosphate Synthase"/>
    <property type="match status" value="1"/>
</dbReference>
<evidence type="ECO:0000256" key="6">
    <source>
        <dbReference type="RuleBase" id="RU004466"/>
    </source>
</evidence>
<keyword evidence="3 6" id="KW-0808">Transferase</keyword>